<feature type="domain" description="Myb-like" evidence="3">
    <location>
        <begin position="1133"/>
        <end position="1187"/>
    </location>
</feature>
<name>A0A2B4SGE6_STYPI</name>
<feature type="compositionally biased region" description="Basic and acidic residues" evidence="1">
    <location>
        <begin position="932"/>
        <end position="941"/>
    </location>
</feature>
<feature type="compositionally biased region" description="Low complexity" evidence="1">
    <location>
        <begin position="669"/>
        <end position="681"/>
    </location>
</feature>
<feature type="region of interest" description="Disordered" evidence="1">
    <location>
        <begin position="718"/>
        <end position="856"/>
    </location>
</feature>
<dbReference type="InterPro" id="IPR001005">
    <property type="entry name" value="SANT/Myb"/>
</dbReference>
<feature type="region of interest" description="Disordered" evidence="1">
    <location>
        <begin position="1196"/>
        <end position="1215"/>
    </location>
</feature>
<feature type="compositionally biased region" description="Acidic residues" evidence="1">
    <location>
        <begin position="1273"/>
        <end position="1282"/>
    </location>
</feature>
<feature type="compositionally biased region" description="Polar residues" evidence="1">
    <location>
        <begin position="720"/>
        <end position="731"/>
    </location>
</feature>
<sequence length="1402" mass="157074">MWAFLSSIIDLNKFSWQVLVPRAVIVIVVIMITVVIINVDIFKCNSRSVGTSMMVNRLEELYAASNNAVPRPTPQKSASLELTTVENQTPQKSNTFQSVPGFDEVVNIANSFHNKHSQSCSSNLPLSDHLVTPRRSKCHPDPLGDACKEFAKSPFGPSVNDTAIKAKVNMAISRLEEDSSAKHSSQNRGSQFDEHPSDSRIRSQATSTDVMSERSRMTLQKGRTNRRGTNNVDNVTRAQTVDSREEIHISFENNGDDEINIETEDFNSAGNEKNHSRIKSLEKTLSNAIFRANSGQPAMQVPEENGVPDKEDILNNTYYSVVDENIPGTPEEIVRERRKKSAKGQGKPERRRLYKEESDGSSSDRVAQKSSKINILKPWYVKALKTQTHMGIIVEGQRSEDPVGEWWHSTAIVKRVSAKCVQTKSGSQYKLHGPIDENVTLQQGFPPDFVKAFKQGFPKNWISLVADYFNSQSSEEEEQTQKHIDNKKGKELQEADHSTITTPTQTRAKRRNQTSAFKTPQNRPLPQEVEIKTTRSGRMVKPPLAWWRGQRIITDGHHNFEGIHPGCEERTPISSMYNVNIKISMVEELSPKKKGQLVSSSENSNTMPRVRKGKTARNENKSSGRSGTENDTDENIKRPLFFSPKKTVLKDQDQTKNNISPKKRPQRKSLNSSKSGSQGSGCTVSAVDDSEHKSSINQPLVQEHEMLCEDVSLAPIITPKKNTPQLSSLDRNNQKCKKKSSNEKLSAESESEEILSPFKRVLRSQRSKGGDLTSTSANPDKFSDADSEDSQAESSAQLSEKKNEGAYLKQPEKEGVRLKSLISRKSNMETHGTLKNDKKVKTGSKRKGNTPSDIEKVLGKKQKLEVCRQTAQNEIPCTDGEIKMLNGATENGKRVETRSKRAGKTQTVSEKLSDKKQALKVSRQATKKNSRKISDEVRDETPCTDGEIQTLKGTLEDDKRVETRSRRAGKTQSDSEKISDMKQALKVSRQAINKNSRGISDEVRDETLCTNEEIQTLKGTLEDDERVETRSQRKGKTQSSIEKVFGKKKVSEVSRQTENKNHRRRSFELSDRTRSTDEEIKKLNGTSNNGKSVEIGSKRKGKTQSESGKDSGKKKAMKVSRQTANKDSKKRNDELSDEAPWTDEEITKLNEALHSIPGSTPLFWQKISRKVGTRTAQECQSHHQGHVLVSNRKNPAIKKGPAKTKDPEQKAASQQNVKIVTGGVGTIKRKRELRLLLEQQDVDYEDDIFDSTPFKRKKDLQLPFNLSAHSSDEENNEDDDQSDTEHSASHKTPSSRTPSSRFRPLGPLSISSTPGAEFVSPSLLQLVNRNDMDHYIYRMQQGKRGTQASGKQKSKLIRTSTPKKPSTRSHFPVITGSDLFEVHPASDQESDDGSQDEYFSDE</sequence>
<reference evidence="5" key="1">
    <citation type="journal article" date="2017" name="bioRxiv">
        <title>Comparative analysis of the genomes of Stylophora pistillata and Acropora digitifera provides evidence for extensive differences between species of corals.</title>
        <authorList>
            <person name="Voolstra C.R."/>
            <person name="Li Y."/>
            <person name="Liew Y.J."/>
            <person name="Baumgarten S."/>
            <person name="Zoccola D."/>
            <person name="Flot J.-F."/>
            <person name="Tambutte S."/>
            <person name="Allemand D."/>
            <person name="Aranda M."/>
        </authorList>
    </citation>
    <scope>NUCLEOTIDE SEQUENCE [LARGE SCALE GENOMIC DNA]</scope>
</reference>
<dbReference type="STRING" id="50429.A0A2B4SGE6"/>
<evidence type="ECO:0000313" key="4">
    <source>
        <dbReference type="EMBL" id="PFX27525.1"/>
    </source>
</evidence>
<keyword evidence="2" id="KW-0812">Transmembrane</keyword>
<feature type="compositionally biased region" description="Polar residues" evidence="1">
    <location>
        <begin position="1343"/>
        <end position="1364"/>
    </location>
</feature>
<dbReference type="PANTHER" id="PTHR16124:SF3">
    <property type="entry name" value="MIS18-BINDING PROTEIN 1"/>
    <property type="match status" value="1"/>
</dbReference>
<dbReference type="Gene3D" id="1.10.10.60">
    <property type="entry name" value="Homeodomain-like"/>
    <property type="match status" value="1"/>
</dbReference>
<feature type="compositionally biased region" description="Basic and acidic residues" evidence="1">
    <location>
        <begin position="191"/>
        <end position="201"/>
    </location>
</feature>
<dbReference type="Pfam" id="PF09133">
    <property type="entry name" value="SANTA"/>
    <property type="match status" value="1"/>
</dbReference>
<feature type="transmembrane region" description="Helical" evidence="2">
    <location>
        <begin position="20"/>
        <end position="39"/>
    </location>
</feature>
<evidence type="ECO:0000256" key="1">
    <source>
        <dbReference type="SAM" id="MobiDB-lite"/>
    </source>
</evidence>
<proteinExistence type="predicted"/>
<protein>
    <submittedName>
        <fullName evidence="4">Mis18-binding protein 1</fullName>
    </submittedName>
</protein>
<feature type="region of interest" description="Disordered" evidence="1">
    <location>
        <begin position="590"/>
        <end position="695"/>
    </location>
</feature>
<feature type="compositionally biased region" description="Basic and acidic residues" evidence="1">
    <location>
        <begin position="826"/>
        <end position="840"/>
    </location>
</feature>
<keyword evidence="2" id="KW-1133">Transmembrane helix</keyword>
<comment type="caution">
    <text evidence="4">The sequence shown here is derived from an EMBL/GenBank/DDBJ whole genome shotgun (WGS) entry which is preliminary data.</text>
</comment>
<feature type="region of interest" description="Disordered" evidence="1">
    <location>
        <begin position="888"/>
        <end position="982"/>
    </location>
</feature>
<keyword evidence="2" id="KW-0472">Membrane</keyword>
<feature type="region of interest" description="Disordered" evidence="1">
    <location>
        <begin position="474"/>
        <end position="534"/>
    </location>
</feature>
<feature type="compositionally biased region" description="Acidic residues" evidence="1">
    <location>
        <begin position="1388"/>
        <end position="1402"/>
    </location>
</feature>
<feature type="region of interest" description="Disordered" evidence="1">
    <location>
        <begin position="1267"/>
        <end position="1316"/>
    </location>
</feature>
<evidence type="ECO:0000313" key="5">
    <source>
        <dbReference type="Proteomes" id="UP000225706"/>
    </source>
</evidence>
<feature type="region of interest" description="Disordered" evidence="1">
    <location>
        <begin position="330"/>
        <end position="369"/>
    </location>
</feature>
<dbReference type="GO" id="GO:0000775">
    <property type="term" value="C:chromosome, centromeric region"/>
    <property type="evidence" value="ECO:0007669"/>
    <property type="project" value="TreeGrafter"/>
</dbReference>
<feature type="compositionally biased region" description="Basic and acidic residues" evidence="1">
    <location>
        <begin position="799"/>
        <end position="817"/>
    </location>
</feature>
<dbReference type="Pfam" id="PF00249">
    <property type="entry name" value="Myb_DNA-binding"/>
    <property type="match status" value="1"/>
</dbReference>
<feature type="compositionally biased region" description="Basic and acidic residues" evidence="1">
    <location>
        <begin position="1049"/>
        <end position="1082"/>
    </location>
</feature>
<feature type="region of interest" description="Disordered" evidence="1">
    <location>
        <begin position="1018"/>
        <end position="1142"/>
    </location>
</feature>
<dbReference type="SUPFAM" id="SSF46689">
    <property type="entry name" value="Homeodomain-like"/>
    <property type="match status" value="1"/>
</dbReference>
<dbReference type="PROSITE" id="PS50090">
    <property type="entry name" value="MYB_LIKE"/>
    <property type="match status" value="1"/>
</dbReference>
<feature type="compositionally biased region" description="Low complexity" evidence="1">
    <location>
        <begin position="1292"/>
        <end position="1301"/>
    </location>
</feature>
<feature type="compositionally biased region" description="Basic and acidic residues" evidence="1">
    <location>
        <begin position="954"/>
        <end position="965"/>
    </location>
</feature>
<organism evidence="4 5">
    <name type="scientific">Stylophora pistillata</name>
    <name type="common">Smooth cauliflower coral</name>
    <dbReference type="NCBI Taxonomy" id="50429"/>
    <lineage>
        <taxon>Eukaryota</taxon>
        <taxon>Metazoa</taxon>
        <taxon>Cnidaria</taxon>
        <taxon>Anthozoa</taxon>
        <taxon>Hexacorallia</taxon>
        <taxon>Scleractinia</taxon>
        <taxon>Astrocoeniina</taxon>
        <taxon>Pocilloporidae</taxon>
        <taxon>Stylophora</taxon>
    </lineage>
</organism>
<evidence type="ECO:0000259" key="3">
    <source>
        <dbReference type="PROSITE" id="PS50090"/>
    </source>
</evidence>
<feature type="compositionally biased region" description="Polar residues" evidence="1">
    <location>
        <begin position="597"/>
        <end position="607"/>
    </location>
</feature>
<dbReference type="InterPro" id="IPR009057">
    <property type="entry name" value="Homeodomain-like_sf"/>
</dbReference>
<evidence type="ECO:0000256" key="2">
    <source>
        <dbReference type="SAM" id="Phobius"/>
    </source>
</evidence>
<dbReference type="PANTHER" id="PTHR16124">
    <property type="entry name" value="MIS18-BINDING PROTEIN 1"/>
    <property type="match status" value="1"/>
</dbReference>
<accession>A0A2B4SGE6</accession>
<feature type="region of interest" description="Disordered" evidence="1">
    <location>
        <begin position="1339"/>
        <end position="1402"/>
    </location>
</feature>
<feature type="compositionally biased region" description="Polar residues" evidence="1">
    <location>
        <begin position="360"/>
        <end position="369"/>
    </location>
</feature>
<dbReference type="OrthoDB" id="118550at2759"/>
<gene>
    <name evidence="4" type="primary">Mis18bp1</name>
    <name evidence="4" type="ORF">AWC38_SpisGene7789</name>
</gene>
<dbReference type="CDD" id="cd00167">
    <property type="entry name" value="SANT"/>
    <property type="match status" value="1"/>
</dbReference>
<dbReference type="Proteomes" id="UP000225706">
    <property type="component" value="Unassembled WGS sequence"/>
</dbReference>
<dbReference type="InterPro" id="IPR039110">
    <property type="entry name" value="KNL2-like"/>
</dbReference>
<feature type="compositionally biased region" description="Basic and acidic residues" evidence="1">
    <location>
        <begin position="1124"/>
        <end position="1134"/>
    </location>
</feature>
<dbReference type="InterPro" id="IPR015216">
    <property type="entry name" value="SANTA"/>
</dbReference>
<keyword evidence="5" id="KW-1185">Reference proteome</keyword>
<feature type="compositionally biased region" description="Basic and acidic residues" evidence="1">
    <location>
        <begin position="479"/>
        <end position="497"/>
    </location>
</feature>
<dbReference type="EMBL" id="LSMT01000101">
    <property type="protein sequence ID" value="PFX27525.1"/>
    <property type="molecule type" value="Genomic_DNA"/>
</dbReference>
<feature type="compositionally biased region" description="Polar residues" evidence="1">
    <location>
        <begin position="513"/>
        <end position="524"/>
    </location>
</feature>
<feature type="compositionally biased region" description="Polar residues" evidence="1">
    <location>
        <begin position="217"/>
        <end position="231"/>
    </location>
</feature>
<feature type="region of interest" description="Disordered" evidence="1">
    <location>
        <begin position="176"/>
        <end position="231"/>
    </location>
</feature>
<dbReference type="SMART" id="SM00717">
    <property type="entry name" value="SANT"/>
    <property type="match status" value="1"/>
</dbReference>